<evidence type="ECO:0000256" key="1">
    <source>
        <dbReference type="SAM" id="Phobius"/>
    </source>
</evidence>
<sequence length="263" mass="28340">MKNFRNLLAAEWIKMRSLRSMRWGLLIGILGVLWMNVNAALADYSNYHPSDQYRPADGLHDIFTNNAHMVALVVFGVLGAIVLVGEYSTGLVRGTFAAVPDRRAVVAAKVVVTTAVATVTGVLMVALSYLATQLIIGGRYGYLSPLHEGVPQFLAASVLLVPVAALVGVGLGALIRHSASTSVAVVMVLVMLPNVVFSHVHAWINDLHNAMPFSAWQRLMEGDPRQQPGTFAEPGVGGSWLVYALWAGISVLIAFVVVERRDV</sequence>
<accession>A0ABN2TV45</accession>
<keyword evidence="1" id="KW-1133">Transmembrane helix</keyword>
<gene>
    <name evidence="2" type="ORF">GCM10009839_19080</name>
</gene>
<dbReference type="RefSeq" id="WP_344665153.1">
    <property type="nucleotide sequence ID" value="NZ_BAAAQN010000008.1"/>
</dbReference>
<keyword evidence="3" id="KW-1185">Reference proteome</keyword>
<protein>
    <submittedName>
        <fullName evidence="2">ABC transporter permease subunit</fullName>
    </submittedName>
</protein>
<proteinExistence type="predicted"/>
<name>A0ABN2TV45_9ACTN</name>
<feature type="transmembrane region" description="Helical" evidence="1">
    <location>
        <begin position="66"/>
        <end position="85"/>
    </location>
</feature>
<feature type="transmembrane region" description="Helical" evidence="1">
    <location>
        <begin position="182"/>
        <end position="204"/>
    </location>
</feature>
<keyword evidence="1" id="KW-0812">Transmembrane</keyword>
<organism evidence="2 3">
    <name type="scientific">Catenulispora yoronensis</name>
    <dbReference type="NCBI Taxonomy" id="450799"/>
    <lineage>
        <taxon>Bacteria</taxon>
        <taxon>Bacillati</taxon>
        <taxon>Actinomycetota</taxon>
        <taxon>Actinomycetes</taxon>
        <taxon>Catenulisporales</taxon>
        <taxon>Catenulisporaceae</taxon>
        <taxon>Catenulispora</taxon>
    </lineage>
</organism>
<comment type="caution">
    <text evidence="2">The sequence shown here is derived from an EMBL/GenBank/DDBJ whole genome shotgun (WGS) entry which is preliminary data.</text>
</comment>
<dbReference type="Pfam" id="PF12730">
    <property type="entry name" value="ABC2_membrane_4"/>
    <property type="match status" value="1"/>
</dbReference>
<keyword evidence="1" id="KW-0472">Membrane</keyword>
<evidence type="ECO:0000313" key="2">
    <source>
        <dbReference type="EMBL" id="GAA2022024.1"/>
    </source>
</evidence>
<feature type="transmembrane region" description="Helical" evidence="1">
    <location>
        <begin position="106"/>
        <end position="132"/>
    </location>
</feature>
<reference evidence="2 3" key="1">
    <citation type="journal article" date="2019" name="Int. J. Syst. Evol. Microbiol.">
        <title>The Global Catalogue of Microorganisms (GCM) 10K type strain sequencing project: providing services to taxonomists for standard genome sequencing and annotation.</title>
        <authorList>
            <consortium name="The Broad Institute Genomics Platform"/>
            <consortium name="The Broad Institute Genome Sequencing Center for Infectious Disease"/>
            <person name="Wu L."/>
            <person name="Ma J."/>
        </authorList>
    </citation>
    <scope>NUCLEOTIDE SEQUENCE [LARGE SCALE GENOMIC DNA]</scope>
    <source>
        <strain evidence="2 3">JCM 16014</strain>
    </source>
</reference>
<dbReference type="EMBL" id="BAAAQN010000008">
    <property type="protein sequence ID" value="GAA2022024.1"/>
    <property type="molecule type" value="Genomic_DNA"/>
</dbReference>
<feature type="transmembrane region" description="Helical" evidence="1">
    <location>
        <begin position="240"/>
        <end position="258"/>
    </location>
</feature>
<evidence type="ECO:0000313" key="3">
    <source>
        <dbReference type="Proteomes" id="UP001500751"/>
    </source>
</evidence>
<dbReference type="Proteomes" id="UP001500751">
    <property type="component" value="Unassembled WGS sequence"/>
</dbReference>
<feature type="transmembrane region" description="Helical" evidence="1">
    <location>
        <begin position="152"/>
        <end position="175"/>
    </location>
</feature>